<dbReference type="EMBL" id="MU859912">
    <property type="protein sequence ID" value="KAK3946490.1"/>
    <property type="molecule type" value="Genomic_DNA"/>
</dbReference>
<reference evidence="1" key="1">
    <citation type="journal article" date="2023" name="Mol. Phylogenet. Evol.">
        <title>Genome-scale phylogeny and comparative genomics of the fungal order Sordariales.</title>
        <authorList>
            <person name="Hensen N."/>
            <person name="Bonometti L."/>
            <person name="Westerberg I."/>
            <person name="Brannstrom I.O."/>
            <person name="Guillou S."/>
            <person name="Cros-Aarteil S."/>
            <person name="Calhoun S."/>
            <person name="Haridas S."/>
            <person name="Kuo A."/>
            <person name="Mondo S."/>
            <person name="Pangilinan J."/>
            <person name="Riley R."/>
            <person name="LaButti K."/>
            <person name="Andreopoulos B."/>
            <person name="Lipzen A."/>
            <person name="Chen C."/>
            <person name="Yan M."/>
            <person name="Daum C."/>
            <person name="Ng V."/>
            <person name="Clum A."/>
            <person name="Steindorff A."/>
            <person name="Ohm R.A."/>
            <person name="Martin F."/>
            <person name="Silar P."/>
            <person name="Natvig D.O."/>
            <person name="Lalanne C."/>
            <person name="Gautier V."/>
            <person name="Ament-Velasquez S.L."/>
            <person name="Kruys A."/>
            <person name="Hutchinson M.I."/>
            <person name="Powell A.J."/>
            <person name="Barry K."/>
            <person name="Miller A.N."/>
            <person name="Grigoriev I.V."/>
            <person name="Debuchy R."/>
            <person name="Gladieux P."/>
            <person name="Hiltunen Thoren M."/>
            <person name="Johannesson H."/>
        </authorList>
    </citation>
    <scope>NUCLEOTIDE SEQUENCE</scope>
    <source>
        <strain evidence="1">CBS 626.80</strain>
    </source>
</reference>
<evidence type="ECO:0000313" key="1">
    <source>
        <dbReference type="EMBL" id="KAK3946490.1"/>
    </source>
</evidence>
<proteinExistence type="predicted"/>
<organism evidence="1 2">
    <name type="scientific">Pseudoneurospora amorphoporcata</name>
    <dbReference type="NCBI Taxonomy" id="241081"/>
    <lineage>
        <taxon>Eukaryota</taxon>
        <taxon>Fungi</taxon>
        <taxon>Dikarya</taxon>
        <taxon>Ascomycota</taxon>
        <taxon>Pezizomycotina</taxon>
        <taxon>Sordariomycetes</taxon>
        <taxon>Sordariomycetidae</taxon>
        <taxon>Sordariales</taxon>
        <taxon>Sordariaceae</taxon>
        <taxon>Pseudoneurospora</taxon>
    </lineage>
</organism>
<reference evidence="1" key="2">
    <citation type="submission" date="2023-06" db="EMBL/GenBank/DDBJ databases">
        <authorList>
            <consortium name="Lawrence Berkeley National Laboratory"/>
            <person name="Mondo S.J."/>
            <person name="Hensen N."/>
            <person name="Bonometti L."/>
            <person name="Westerberg I."/>
            <person name="Brannstrom I.O."/>
            <person name="Guillou S."/>
            <person name="Cros-Aarteil S."/>
            <person name="Calhoun S."/>
            <person name="Haridas S."/>
            <person name="Kuo A."/>
            <person name="Pangilinan J."/>
            <person name="Riley R."/>
            <person name="Labutti K."/>
            <person name="Andreopoulos B."/>
            <person name="Lipzen A."/>
            <person name="Chen C."/>
            <person name="Yanf M."/>
            <person name="Daum C."/>
            <person name="Ng V."/>
            <person name="Clum A."/>
            <person name="Steindorff A."/>
            <person name="Ohm R."/>
            <person name="Martin F."/>
            <person name="Silar P."/>
            <person name="Natvig D."/>
            <person name="Lalanne C."/>
            <person name="Gautier V."/>
            <person name="Ament-Velasquez S.L."/>
            <person name="Kruys A."/>
            <person name="Hutchinson M.I."/>
            <person name="Powell A.J."/>
            <person name="Barry K."/>
            <person name="Miller A.N."/>
            <person name="Grigoriev I.V."/>
            <person name="Debuchy R."/>
            <person name="Gladieux P."/>
            <person name="Thoren M.H."/>
            <person name="Johannesson H."/>
        </authorList>
    </citation>
    <scope>NUCLEOTIDE SEQUENCE</scope>
    <source>
        <strain evidence="1">CBS 626.80</strain>
    </source>
</reference>
<dbReference type="Proteomes" id="UP001303222">
    <property type="component" value="Unassembled WGS sequence"/>
</dbReference>
<comment type="caution">
    <text evidence="1">The sequence shown here is derived from an EMBL/GenBank/DDBJ whole genome shotgun (WGS) entry which is preliminary data.</text>
</comment>
<gene>
    <name evidence="1" type="ORF">QBC32DRAFT_357951</name>
</gene>
<protein>
    <submittedName>
        <fullName evidence="1">Uncharacterized protein</fullName>
    </submittedName>
</protein>
<evidence type="ECO:0000313" key="2">
    <source>
        <dbReference type="Proteomes" id="UP001303222"/>
    </source>
</evidence>
<accession>A0AAN6SAH9</accession>
<keyword evidence="2" id="KW-1185">Reference proteome</keyword>
<sequence>MGMDEGLPSGSDQLQRNLQQWAQNLFNDGFLSSESIALIMRNLAFYNNGEINVHDSFDAVLMGYGEPNPRYQQSMYTINWVRRFGVFVLSPSEPPPQSHSRKRHQEGRCEALEKVYEEGKSGRKK</sequence>
<dbReference type="AlphaFoldDB" id="A0AAN6SAH9"/>
<name>A0AAN6SAH9_9PEZI</name>